<keyword evidence="1" id="KW-0238">DNA-binding</keyword>
<dbReference type="PANTHER" id="PTHR43214">
    <property type="entry name" value="TWO-COMPONENT RESPONSE REGULATOR"/>
    <property type="match status" value="1"/>
</dbReference>
<dbReference type="GO" id="GO:0003677">
    <property type="term" value="F:DNA binding"/>
    <property type="evidence" value="ECO:0007669"/>
    <property type="project" value="UniProtKB-KW"/>
</dbReference>
<evidence type="ECO:0000313" key="3">
    <source>
        <dbReference type="EMBL" id="QUF04116.1"/>
    </source>
</evidence>
<dbReference type="SUPFAM" id="SSF46894">
    <property type="entry name" value="C-terminal effector domain of the bipartite response regulators"/>
    <property type="match status" value="1"/>
</dbReference>
<protein>
    <submittedName>
        <fullName evidence="3">PAS domain-containing protein</fullName>
    </submittedName>
</protein>
<dbReference type="EMBL" id="CP073249">
    <property type="protein sequence ID" value="QUF04116.1"/>
    <property type="molecule type" value="Genomic_DNA"/>
</dbReference>
<dbReference type="SUPFAM" id="SSF55785">
    <property type="entry name" value="PYP-like sensor domain (PAS domain)"/>
    <property type="match status" value="1"/>
</dbReference>
<dbReference type="GO" id="GO:0006355">
    <property type="term" value="P:regulation of DNA-templated transcription"/>
    <property type="evidence" value="ECO:0007669"/>
    <property type="project" value="InterPro"/>
</dbReference>
<name>A0AA45L681_9PSEU</name>
<dbReference type="SMART" id="SM00421">
    <property type="entry name" value="HTH_LUXR"/>
    <property type="match status" value="1"/>
</dbReference>
<proteinExistence type="predicted"/>
<dbReference type="Gene3D" id="1.10.10.10">
    <property type="entry name" value="Winged helix-like DNA-binding domain superfamily/Winged helix DNA-binding domain"/>
    <property type="match status" value="1"/>
</dbReference>
<dbReference type="InterPro" id="IPR013656">
    <property type="entry name" value="PAS_4"/>
</dbReference>
<dbReference type="Pfam" id="PF08448">
    <property type="entry name" value="PAS_4"/>
    <property type="match status" value="1"/>
</dbReference>
<dbReference type="PANTHER" id="PTHR43214:SF43">
    <property type="entry name" value="TWO-COMPONENT RESPONSE REGULATOR"/>
    <property type="match status" value="1"/>
</dbReference>
<dbReference type="Gene3D" id="3.30.450.20">
    <property type="entry name" value="PAS domain"/>
    <property type="match status" value="1"/>
</dbReference>
<dbReference type="InterPro" id="IPR016032">
    <property type="entry name" value="Sig_transdc_resp-reg_C-effctor"/>
</dbReference>
<dbReference type="SMART" id="SM00091">
    <property type="entry name" value="PAS"/>
    <property type="match status" value="1"/>
</dbReference>
<dbReference type="CDD" id="cd00130">
    <property type="entry name" value="PAS"/>
    <property type="match status" value="1"/>
</dbReference>
<dbReference type="Pfam" id="PF00196">
    <property type="entry name" value="GerE"/>
    <property type="match status" value="1"/>
</dbReference>
<gene>
    <name evidence="3" type="ORF">KCV87_33065</name>
</gene>
<feature type="domain" description="PAS" evidence="2">
    <location>
        <begin position="17"/>
        <end position="70"/>
    </location>
</feature>
<dbReference type="AlphaFoldDB" id="A0AA45L681"/>
<dbReference type="InterPro" id="IPR000792">
    <property type="entry name" value="Tscrpt_reg_LuxR_C"/>
</dbReference>
<dbReference type="Proteomes" id="UP000677152">
    <property type="component" value="Chromosome"/>
</dbReference>
<dbReference type="PROSITE" id="PS50112">
    <property type="entry name" value="PAS"/>
    <property type="match status" value="1"/>
</dbReference>
<organism evidence="3 4">
    <name type="scientific">Actinosynnema pretiosum subsp. pretiosum</name>
    <dbReference type="NCBI Taxonomy" id="103721"/>
    <lineage>
        <taxon>Bacteria</taxon>
        <taxon>Bacillati</taxon>
        <taxon>Actinomycetota</taxon>
        <taxon>Actinomycetes</taxon>
        <taxon>Pseudonocardiales</taxon>
        <taxon>Pseudonocardiaceae</taxon>
        <taxon>Actinosynnema</taxon>
    </lineage>
</organism>
<evidence type="ECO:0000256" key="1">
    <source>
        <dbReference type="ARBA" id="ARBA00023125"/>
    </source>
</evidence>
<sequence length="217" mass="23405">MRQCHDHRGERSHEPVDGSLYRSVFERSGLGIARLDPRGRIVEANTDLLALLDRPLSQIRGRDFTDLLHPVLRPALERGLACLTTGERGSFAERVAAVRPDGSTAPAAMTAIAVPGRGRAVSALLVLLRRSSEPRGDAAAPLSDVHARILEGVAAGESTAQLATTLFLTRQGVEYHLGTLLRKLKAPNRTALISRAYSLGVLSPADWPPKVEPAFVK</sequence>
<accession>A0AA45L681</accession>
<dbReference type="InterPro" id="IPR036388">
    <property type="entry name" value="WH-like_DNA-bd_sf"/>
</dbReference>
<evidence type="ECO:0000313" key="4">
    <source>
        <dbReference type="Proteomes" id="UP000677152"/>
    </source>
</evidence>
<dbReference type="NCBIfam" id="TIGR00229">
    <property type="entry name" value="sensory_box"/>
    <property type="match status" value="1"/>
</dbReference>
<evidence type="ECO:0000259" key="2">
    <source>
        <dbReference type="PROSITE" id="PS50112"/>
    </source>
</evidence>
<reference evidence="3" key="1">
    <citation type="submission" date="2021-04" db="EMBL/GenBank/DDBJ databases">
        <title>Genomic sequence of Actinosynnema pretiosum subsp. pretiosum ATCC 31280 (C-14919).</title>
        <authorList>
            <person name="Bai L."/>
            <person name="Wang X."/>
            <person name="Xiao Y."/>
        </authorList>
    </citation>
    <scope>NUCLEOTIDE SEQUENCE</scope>
    <source>
        <strain evidence="3">ATCC 31280</strain>
    </source>
</reference>
<dbReference type="InterPro" id="IPR035965">
    <property type="entry name" value="PAS-like_dom_sf"/>
</dbReference>
<dbReference type="InterPro" id="IPR039420">
    <property type="entry name" value="WalR-like"/>
</dbReference>
<dbReference type="InterPro" id="IPR000014">
    <property type="entry name" value="PAS"/>
</dbReference>